<evidence type="ECO:0000313" key="1">
    <source>
        <dbReference type="EnsemblPlants" id="MELO3C028972.2.1"/>
    </source>
</evidence>
<sequence>MGVETGVPTSLSGECSTKLGQAQFAKVLQAVLQELADALPEKPYVFIQNMNITNGAQVKKVVDTDKEIGNIKQHIIKRAHKSANAVQEKGFNFDDPKLMRGAWRNEPNSDICFLNALQESIGAVKMKSYLLQLINL</sequence>
<dbReference type="Gramene" id="MELO3C028972.2.1">
    <property type="protein sequence ID" value="MELO3C028972.2.1"/>
    <property type="gene ID" value="MELO3C028972.2"/>
</dbReference>
<proteinExistence type="predicted"/>
<name>A0A9I9E593_CUCME</name>
<organism evidence="1">
    <name type="scientific">Cucumis melo</name>
    <name type="common">Muskmelon</name>
    <dbReference type="NCBI Taxonomy" id="3656"/>
    <lineage>
        <taxon>Eukaryota</taxon>
        <taxon>Viridiplantae</taxon>
        <taxon>Streptophyta</taxon>
        <taxon>Embryophyta</taxon>
        <taxon>Tracheophyta</taxon>
        <taxon>Spermatophyta</taxon>
        <taxon>Magnoliopsida</taxon>
        <taxon>eudicotyledons</taxon>
        <taxon>Gunneridae</taxon>
        <taxon>Pentapetalae</taxon>
        <taxon>rosids</taxon>
        <taxon>fabids</taxon>
        <taxon>Cucurbitales</taxon>
        <taxon>Cucurbitaceae</taxon>
        <taxon>Benincaseae</taxon>
        <taxon>Cucumis</taxon>
    </lineage>
</organism>
<dbReference type="EnsemblPlants" id="MELO3C028972.2.1">
    <property type="protein sequence ID" value="MELO3C028972.2.1"/>
    <property type="gene ID" value="MELO3C028972.2"/>
</dbReference>
<dbReference type="AlphaFoldDB" id="A0A9I9E593"/>
<accession>A0A9I9E593</accession>
<reference evidence="1" key="1">
    <citation type="submission" date="2023-03" db="UniProtKB">
        <authorList>
            <consortium name="EnsemblPlants"/>
        </authorList>
    </citation>
    <scope>IDENTIFICATION</scope>
</reference>
<protein>
    <submittedName>
        <fullName evidence="1">Uncharacterized protein</fullName>
    </submittedName>
</protein>